<feature type="region of interest" description="Disordered" evidence="1">
    <location>
        <begin position="731"/>
        <end position="750"/>
    </location>
</feature>
<gene>
    <name evidence="3" type="ORF">PBRASI_LOCUS666</name>
</gene>
<evidence type="ECO:0000313" key="4">
    <source>
        <dbReference type="Proteomes" id="UP000789739"/>
    </source>
</evidence>
<proteinExistence type="predicted"/>
<dbReference type="Pfam" id="PF16761">
    <property type="entry name" value="Clr2_transil"/>
    <property type="match status" value="1"/>
</dbReference>
<dbReference type="GO" id="GO:0031934">
    <property type="term" value="C:mating-type region heterochromatin"/>
    <property type="evidence" value="ECO:0007669"/>
    <property type="project" value="TreeGrafter"/>
</dbReference>
<keyword evidence="4" id="KW-1185">Reference proteome</keyword>
<organism evidence="3 4">
    <name type="scientific">Paraglomus brasilianum</name>
    <dbReference type="NCBI Taxonomy" id="144538"/>
    <lineage>
        <taxon>Eukaryota</taxon>
        <taxon>Fungi</taxon>
        <taxon>Fungi incertae sedis</taxon>
        <taxon>Mucoromycota</taxon>
        <taxon>Glomeromycotina</taxon>
        <taxon>Glomeromycetes</taxon>
        <taxon>Paraglomerales</taxon>
        <taxon>Paraglomeraceae</taxon>
        <taxon>Paraglomus</taxon>
    </lineage>
</organism>
<feature type="domain" description="Cryptic loci regulator 2 N-terminal" evidence="2">
    <location>
        <begin position="77"/>
        <end position="138"/>
    </location>
</feature>
<dbReference type="Proteomes" id="UP000789739">
    <property type="component" value="Unassembled WGS sequence"/>
</dbReference>
<dbReference type="GO" id="GO:0030466">
    <property type="term" value="P:silent mating-type cassette heterochromatin formation"/>
    <property type="evidence" value="ECO:0007669"/>
    <property type="project" value="TreeGrafter"/>
</dbReference>
<comment type="caution">
    <text evidence="3">The sequence shown here is derived from an EMBL/GenBank/DDBJ whole genome shotgun (WGS) entry which is preliminary data.</text>
</comment>
<dbReference type="AlphaFoldDB" id="A0A9N8VQE6"/>
<dbReference type="PANTHER" id="PTHR38046:SF1">
    <property type="entry name" value="CRYPTIC LOCI REGULATOR 2"/>
    <property type="match status" value="1"/>
</dbReference>
<dbReference type="GO" id="GO:0070824">
    <property type="term" value="C:SHREC complex"/>
    <property type="evidence" value="ECO:0007669"/>
    <property type="project" value="InterPro"/>
</dbReference>
<feature type="compositionally biased region" description="Low complexity" evidence="1">
    <location>
        <begin position="734"/>
        <end position="750"/>
    </location>
</feature>
<feature type="compositionally biased region" description="Polar residues" evidence="1">
    <location>
        <begin position="785"/>
        <end position="795"/>
    </location>
</feature>
<dbReference type="PANTHER" id="PTHR38046">
    <property type="entry name" value="CRYPTIC LOCI REGULATOR 2"/>
    <property type="match status" value="1"/>
</dbReference>
<dbReference type="GO" id="GO:0033553">
    <property type="term" value="C:rDNA heterochromatin"/>
    <property type="evidence" value="ECO:0007669"/>
    <property type="project" value="TreeGrafter"/>
</dbReference>
<dbReference type="OrthoDB" id="2421327at2759"/>
<evidence type="ECO:0000259" key="2">
    <source>
        <dbReference type="Pfam" id="PF16761"/>
    </source>
</evidence>
<sequence>MSYEILANNVIRVTASDGCSHTPPNTTITEEPDGSMNYYHYLPTEEKKNHDWRKRVGQRLAVRLKTNGAEIDPNTAVLANWPSGYKLYEHRTRKDNTQKIRTDVYLFGRHRFRSANEVEPHIFWLITDKTFPCQCKYCTRSSTVPNTNTVTTSPESSIAKKAEPATLKTELSTPLLYKRYFAFRTGELVWVDLTDIGEAAFTPMIRWNDGKVRYWPSIIWTRDRRNDVKPGVPVVLRYHVKLLRIPTCRRLKETSLRPWLSHIPMITPEDASPSRNNVTELILNHDYISAFAIALTAARKYAESYAVESPYRYKESEYRLLSSPDIKEKQRLELMAQYTHYHYIWIGSEHVYEDDVLRLKPESDEKYYLRVASIYRHPEKGIQFTGDLYKRGQALKNIPETVDDYSWIPLNSEEEEFTIDLCDVAGRFYATWPDIDGLSRARELMRVYTRQESLGCDWRQNGFAGENATPTGRTAKRGPMLKLPGEKLTRKHRRVDKTGVNSSDKGNGSGSRLQLGSGNSNGTNSMRSGGWNGRIKWVWDDVEKKVIVNHDRKGKGKEVATGSENVDSRNLMVECEVCSMPYSNNATNSTGLPPTTQTSSNYLPATLEIRTLTTDATPFKQQENRRLLTFWPAKTSTLVSNKQAFENLVTFLGSGQVAIAETEKLSVMIKAYDKLLLGAILSRLPNSKTLPSSSLAAQPIITQPTITQSITIQPTTTQPIAAQSTAVRAIPAQPTATRPITTQSTTTQPAARSIATQSVATQRIATQPIATEPITTQIPTPSTSNKNAAATIQAN</sequence>
<dbReference type="EMBL" id="CAJVPI010000035">
    <property type="protein sequence ID" value="CAG8462634.1"/>
    <property type="molecule type" value="Genomic_DNA"/>
</dbReference>
<evidence type="ECO:0000313" key="3">
    <source>
        <dbReference type="EMBL" id="CAG8462634.1"/>
    </source>
</evidence>
<accession>A0A9N8VQE6</accession>
<name>A0A9N8VQE6_9GLOM</name>
<feature type="region of interest" description="Disordered" evidence="1">
    <location>
        <begin position="461"/>
        <end position="528"/>
    </location>
</feature>
<protein>
    <submittedName>
        <fullName evidence="3">5514_t:CDS:1</fullName>
    </submittedName>
</protein>
<dbReference type="InterPro" id="IPR031915">
    <property type="entry name" value="Clr2_N"/>
</dbReference>
<evidence type="ECO:0000256" key="1">
    <source>
        <dbReference type="SAM" id="MobiDB-lite"/>
    </source>
</evidence>
<feature type="region of interest" description="Disordered" evidence="1">
    <location>
        <begin position="770"/>
        <end position="795"/>
    </location>
</feature>
<feature type="compositionally biased region" description="Low complexity" evidence="1">
    <location>
        <begin position="770"/>
        <end position="784"/>
    </location>
</feature>
<reference evidence="3" key="1">
    <citation type="submission" date="2021-06" db="EMBL/GenBank/DDBJ databases">
        <authorList>
            <person name="Kallberg Y."/>
            <person name="Tangrot J."/>
            <person name="Rosling A."/>
        </authorList>
    </citation>
    <scope>NUCLEOTIDE SEQUENCE</scope>
    <source>
        <strain evidence="3">BR232B</strain>
    </source>
</reference>
<dbReference type="InterPro" id="IPR038986">
    <property type="entry name" value="Clr2"/>
</dbReference>
<feature type="compositionally biased region" description="Polar residues" evidence="1">
    <location>
        <begin position="499"/>
        <end position="527"/>
    </location>
</feature>